<evidence type="ECO:0000313" key="2">
    <source>
        <dbReference type="EMBL" id="KAK4235356.1"/>
    </source>
</evidence>
<feature type="compositionally biased region" description="Basic and acidic residues" evidence="1">
    <location>
        <begin position="74"/>
        <end position="83"/>
    </location>
</feature>
<dbReference type="Proteomes" id="UP001303760">
    <property type="component" value="Unassembled WGS sequence"/>
</dbReference>
<reference evidence="2" key="1">
    <citation type="journal article" date="2023" name="Mol. Phylogenet. Evol.">
        <title>Genome-scale phylogeny and comparative genomics of the fungal order Sordariales.</title>
        <authorList>
            <person name="Hensen N."/>
            <person name="Bonometti L."/>
            <person name="Westerberg I."/>
            <person name="Brannstrom I.O."/>
            <person name="Guillou S."/>
            <person name="Cros-Aarteil S."/>
            <person name="Calhoun S."/>
            <person name="Haridas S."/>
            <person name="Kuo A."/>
            <person name="Mondo S."/>
            <person name="Pangilinan J."/>
            <person name="Riley R."/>
            <person name="LaButti K."/>
            <person name="Andreopoulos B."/>
            <person name="Lipzen A."/>
            <person name="Chen C."/>
            <person name="Yan M."/>
            <person name="Daum C."/>
            <person name="Ng V."/>
            <person name="Clum A."/>
            <person name="Steindorff A."/>
            <person name="Ohm R.A."/>
            <person name="Martin F."/>
            <person name="Silar P."/>
            <person name="Natvig D.O."/>
            <person name="Lalanne C."/>
            <person name="Gautier V."/>
            <person name="Ament-Velasquez S.L."/>
            <person name="Kruys A."/>
            <person name="Hutchinson M.I."/>
            <person name="Powell A.J."/>
            <person name="Barry K."/>
            <person name="Miller A.N."/>
            <person name="Grigoriev I.V."/>
            <person name="Debuchy R."/>
            <person name="Gladieux P."/>
            <person name="Hiltunen Thoren M."/>
            <person name="Johannesson H."/>
        </authorList>
    </citation>
    <scope>NUCLEOTIDE SEQUENCE</scope>
    <source>
        <strain evidence="2">CBS 532.94</strain>
    </source>
</reference>
<name>A0AAN7C4Q0_9PEZI</name>
<protein>
    <submittedName>
        <fullName evidence="2">Uncharacterized protein</fullName>
    </submittedName>
</protein>
<keyword evidence="3" id="KW-1185">Reference proteome</keyword>
<gene>
    <name evidence="2" type="ORF">C8A03DRAFT_17895</name>
</gene>
<feature type="compositionally biased region" description="Basic and acidic residues" evidence="1">
    <location>
        <begin position="91"/>
        <end position="102"/>
    </location>
</feature>
<proteinExistence type="predicted"/>
<dbReference type="AlphaFoldDB" id="A0AAN7C4Q0"/>
<sequence length="102" mass="11580">MRNSRGIFASRNTQHIHSKNCALSLTVPHRPRSGNVCWASSCQETIVVGILVDRLGMEFVRWTTADADGSPFDRPAESDRRFSGIESLPPNRDRTARWERHC</sequence>
<reference evidence="2" key="2">
    <citation type="submission" date="2023-05" db="EMBL/GenBank/DDBJ databases">
        <authorList>
            <consortium name="Lawrence Berkeley National Laboratory"/>
            <person name="Steindorff A."/>
            <person name="Hensen N."/>
            <person name="Bonometti L."/>
            <person name="Westerberg I."/>
            <person name="Brannstrom I.O."/>
            <person name="Guillou S."/>
            <person name="Cros-Aarteil S."/>
            <person name="Calhoun S."/>
            <person name="Haridas S."/>
            <person name="Kuo A."/>
            <person name="Mondo S."/>
            <person name="Pangilinan J."/>
            <person name="Riley R."/>
            <person name="Labutti K."/>
            <person name="Andreopoulos B."/>
            <person name="Lipzen A."/>
            <person name="Chen C."/>
            <person name="Yanf M."/>
            <person name="Daum C."/>
            <person name="Ng V."/>
            <person name="Clum A."/>
            <person name="Ohm R."/>
            <person name="Martin F."/>
            <person name="Silar P."/>
            <person name="Natvig D."/>
            <person name="Lalanne C."/>
            <person name="Gautier V."/>
            <person name="Ament-Velasquez S.L."/>
            <person name="Kruys A."/>
            <person name="Hutchinson M.I."/>
            <person name="Powell A.J."/>
            <person name="Barry K."/>
            <person name="Miller A.N."/>
            <person name="Grigoriev I.V."/>
            <person name="Debuchy R."/>
            <person name="Gladieux P."/>
            <person name="Thoren M.H."/>
            <person name="Johannesson H."/>
        </authorList>
    </citation>
    <scope>NUCLEOTIDE SEQUENCE</scope>
    <source>
        <strain evidence="2">CBS 532.94</strain>
    </source>
</reference>
<evidence type="ECO:0000313" key="3">
    <source>
        <dbReference type="Proteomes" id="UP001303760"/>
    </source>
</evidence>
<accession>A0AAN7C4Q0</accession>
<organism evidence="2 3">
    <name type="scientific">Achaetomium macrosporum</name>
    <dbReference type="NCBI Taxonomy" id="79813"/>
    <lineage>
        <taxon>Eukaryota</taxon>
        <taxon>Fungi</taxon>
        <taxon>Dikarya</taxon>
        <taxon>Ascomycota</taxon>
        <taxon>Pezizomycotina</taxon>
        <taxon>Sordariomycetes</taxon>
        <taxon>Sordariomycetidae</taxon>
        <taxon>Sordariales</taxon>
        <taxon>Chaetomiaceae</taxon>
        <taxon>Achaetomium</taxon>
    </lineage>
</organism>
<comment type="caution">
    <text evidence="2">The sequence shown here is derived from an EMBL/GenBank/DDBJ whole genome shotgun (WGS) entry which is preliminary data.</text>
</comment>
<evidence type="ECO:0000256" key="1">
    <source>
        <dbReference type="SAM" id="MobiDB-lite"/>
    </source>
</evidence>
<dbReference type="EMBL" id="MU860274">
    <property type="protein sequence ID" value="KAK4235356.1"/>
    <property type="molecule type" value="Genomic_DNA"/>
</dbReference>
<feature type="region of interest" description="Disordered" evidence="1">
    <location>
        <begin position="67"/>
        <end position="102"/>
    </location>
</feature>